<protein>
    <submittedName>
        <fullName evidence="2">Uncharacterized protein</fullName>
    </submittedName>
</protein>
<dbReference type="EMBL" id="BDSA01000027">
    <property type="protein sequence ID" value="GBE63276.1"/>
    <property type="molecule type" value="Genomic_DNA"/>
</dbReference>
<keyword evidence="1" id="KW-0812">Transmembrane</keyword>
<evidence type="ECO:0000313" key="3">
    <source>
        <dbReference type="Proteomes" id="UP000236319"/>
    </source>
</evidence>
<organism evidence="2 3">
    <name type="scientific">Babesia ovata</name>
    <dbReference type="NCBI Taxonomy" id="189622"/>
    <lineage>
        <taxon>Eukaryota</taxon>
        <taxon>Sar</taxon>
        <taxon>Alveolata</taxon>
        <taxon>Apicomplexa</taxon>
        <taxon>Aconoidasida</taxon>
        <taxon>Piroplasmida</taxon>
        <taxon>Babesiidae</taxon>
        <taxon>Babesia</taxon>
    </lineage>
</organism>
<dbReference type="Proteomes" id="UP000236319">
    <property type="component" value="Unassembled WGS sequence"/>
</dbReference>
<dbReference type="VEuPathDB" id="PiroplasmaDB:BOVATA_047690"/>
<proteinExistence type="predicted"/>
<reference evidence="2 3" key="1">
    <citation type="journal article" date="2017" name="BMC Genomics">
        <title>Whole-genome assembly of Babesia ovata and comparative genomics between closely related pathogens.</title>
        <authorList>
            <person name="Yamagishi J."/>
            <person name="Asada M."/>
            <person name="Hakimi H."/>
            <person name="Tanaka T.Q."/>
            <person name="Sugimoto C."/>
            <person name="Kawazu S."/>
        </authorList>
    </citation>
    <scope>NUCLEOTIDE SEQUENCE [LARGE SCALE GENOMIC DNA]</scope>
    <source>
        <strain evidence="2 3">Miyake</strain>
    </source>
</reference>
<sequence length="477" mass="51688">MRLEVAATVVVVEVVGEPPEEAVVVVPFLGLVLLPDEVIGAVAQVVVDVSAVALIVSPKLAVLVGGGGDAVAAAVEELAELIGHVNLVIPPPAAGPAVPPQLSEGVEHDGHYGEEDLGVAVGVGLHRRLAGVPGDVGLLEFLGERYESLLDCQQQEQIARLAVGLRVERVQLPLQGTQLSHNRVVEVSDRLDVLHQGVEGLHQRRHCGQVGRELVGGRLLALPLWKRLVDPGNCVVVVASLRRLQLPNLLVGHQGSGEYPPEHVRLPEQLGEEGTCGVAESLRHLGERGTVLREVIFLNVLDKVILHLGHKALVPYRQVGGDLLRQPLQRVGHPGGEVFQGVLRGRHVVPAGLLGELRDCLFNLTVYEAFNVFYFLPFYVIGVGEELVARLDGLVEVTGAEGVNLCLDFCEVFVDVIFFEKPQLPVDTAGFARNLGAQFTEMFVDLGDCVPIELFNVFLNFFKTFIFAFSNFLFQMF</sequence>
<comment type="caution">
    <text evidence="2">The sequence shown here is derived from an EMBL/GenBank/DDBJ whole genome shotgun (WGS) entry which is preliminary data.</text>
</comment>
<gene>
    <name evidence="2" type="ORF">BOVATA_047690</name>
</gene>
<name>A0A2H6KJV9_9APIC</name>
<dbReference type="RefSeq" id="XP_028869519.1">
    <property type="nucleotide sequence ID" value="XM_029013686.1"/>
</dbReference>
<feature type="transmembrane region" description="Helical" evidence="1">
    <location>
        <begin position="454"/>
        <end position="474"/>
    </location>
</feature>
<dbReference type="AlphaFoldDB" id="A0A2H6KJV9"/>
<keyword evidence="1" id="KW-1133">Transmembrane helix</keyword>
<evidence type="ECO:0000313" key="2">
    <source>
        <dbReference type="EMBL" id="GBE63276.1"/>
    </source>
</evidence>
<evidence type="ECO:0000256" key="1">
    <source>
        <dbReference type="SAM" id="Phobius"/>
    </source>
</evidence>
<keyword evidence="3" id="KW-1185">Reference proteome</keyword>
<dbReference type="GeneID" id="39877046"/>
<keyword evidence="1" id="KW-0472">Membrane</keyword>
<accession>A0A2H6KJV9</accession>